<evidence type="ECO:0000256" key="6">
    <source>
        <dbReference type="SAM" id="Phobius"/>
    </source>
</evidence>
<evidence type="ECO:0000313" key="7">
    <source>
        <dbReference type="EMBL" id="OQV13623.1"/>
    </source>
</evidence>
<keyword evidence="2" id="KW-0813">Transport</keyword>
<proteinExistence type="predicted"/>
<name>A0A1W0WER7_HYPEX</name>
<feature type="transmembrane region" description="Helical" evidence="6">
    <location>
        <begin position="122"/>
        <end position="140"/>
    </location>
</feature>
<evidence type="ECO:0000256" key="5">
    <source>
        <dbReference type="ARBA" id="ARBA00023136"/>
    </source>
</evidence>
<keyword evidence="5 6" id="KW-0472">Membrane</keyword>
<evidence type="ECO:0008006" key="9">
    <source>
        <dbReference type="Google" id="ProtNLM"/>
    </source>
</evidence>
<feature type="transmembrane region" description="Helical" evidence="6">
    <location>
        <begin position="179"/>
        <end position="198"/>
    </location>
</feature>
<dbReference type="InterPro" id="IPR036259">
    <property type="entry name" value="MFS_trans_sf"/>
</dbReference>
<accession>A0A1W0WER7</accession>
<keyword evidence="3 6" id="KW-0812">Transmembrane</keyword>
<dbReference type="AlphaFoldDB" id="A0A1W0WER7"/>
<dbReference type="OrthoDB" id="410267at2759"/>
<keyword evidence="4 6" id="KW-1133">Transmembrane helix</keyword>
<organism evidence="7 8">
    <name type="scientific">Hypsibius exemplaris</name>
    <name type="common">Freshwater tardigrade</name>
    <dbReference type="NCBI Taxonomy" id="2072580"/>
    <lineage>
        <taxon>Eukaryota</taxon>
        <taxon>Metazoa</taxon>
        <taxon>Ecdysozoa</taxon>
        <taxon>Tardigrada</taxon>
        <taxon>Eutardigrada</taxon>
        <taxon>Parachela</taxon>
        <taxon>Hypsibioidea</taxon>
        <taxon>Hypsibiidae</taxon>
        <taxon>Hypsibius</taxon>
    </lineage>
</organism>
<dbReference type="PANTHER" id="PTHR43385">
    <property type="entry name" value="RIBOFLAVIN TRANSPORTER RIBJ"/>
    <property type="match status" value="1"/>
</dbReference>
<feature type="transmembrane region" description="Helical" evidence="6">
    <location>
        <begin position="47"/>
        <end position="67"/>
    </location>
</feature>
<evidence type="ECO:0000256" key="1">
    <source>
        <dbReference type="ARBA" id="ARBA00004141"/>
    </source>
</evidence>
<evidence type="ECO:0000256" key="2">
    <source>
        <dbReference type="ARBA" id="ARBA00022448"/>
    </source>
</evidence>
<feature type="transmembrane region" description="Helical" evidence="6">
    <location>
        <begin position="147"/>
        <end position="167"/>
    </location>
</feature>
<evidence type="ECO:0000256" key="3">
    <source>
        <dbReference type="ARBA" id="ARBA00022692"/>
    </source>
</evidence>
<dbReference type="GO" id="GO:0016020">
    <property type="term" value="C:membrane"/>
    <property type="evidence" value="ECO:0007669"/>
    <property type="project" value="UniProtKB-SubCell"/>
</dbReference>
<evidence type="ECO:0000256" key="4">
    <source>
        <dbReference type="ARBA" id="ARBA00022989"/>
    </source>
</evidence>
<comment type="subcellular location">
    <subcellularLocation>
        <location evidence="1">Membrane</location>
        <topology evidence="1">Multi-pass membrane protein</topology>
    </subcellularLocation>
</comment>
<dbReference type="InterPro" id="IPR052983">
    <property type="entry name" value="MFS_Riboflavin_Transporter"/>
</dbReference>
<evidence type="ECO:0000313" key="8">
    <source>
        <dbReference type="Proteomes" id="UP000192578"/>
    </source>
</evidence>
<dbReference type="Gene3D" id="1.20.1250.20">
    <property type="entry name" value="MFS general substrate transporter like domains"/>
    <property type="match status" value="1"/>
</dbReference>
<feature type="transmembrane region" description="Helical" evidence="6">
    <location>
        <begin position="88"/>
        <end position="110"/>
    </location>
</feature>
<reference evidence="8" key="1">
    <citation type="submission" date="2017-01" db="EMBL/GenBank/DDBJ databases">
        <title>Comparative genomics of anhydrobiosis in the tardigrade Hypsibius dujardini.</title>
        <authorList>
            <person name="Yoshida Y."/>
            <person name="Koutsovoulos G."/>
            <person name="Laetsch D."/>
            <person name="Stevens L."/>
            <person name="Kumar S."/>
            <person name="Horikawa D."/>
            <person name="Ishino K."/>
            <person name="Komine S."/>
            <person name="Tomita M."/>
            <person name="Blaxter M."/>
            <person name="Arakawa K."/>
        </authorList>
    </citation>
    <scope>NUCLEOTIDE SEQUENCE [LARGE SCALE GENOMIC DNA]</scope>
    <source>
        <strain evidence="8">Z151</strain>
    </source>
</reference>
<comment type="caution">
    <text evidence="7">The sequence shown here is derived from an EMBL/GenBank/DDBJ whole genome shotgun (WGS) entry which is preliminary data.</text>
</comment>
<protein>
    <recommendedName>
        <fullName evidence="9">Major facilitator superfamily (MFS) profile domain-containing protein</fullName>
    </recommendedName>
</protein>
<dbReference type="Proteomes" id="UP000192578">
    <property type="component" value="Unassembled WGS sequence"/>
</dbReference>
<keyword evidence="8" id="KW-1185">Reference proteome</keyword>
<dbReference type="SUPFAM" id="SSF103473">
    <property type="entry name" value="MFS general substrate transporter"/>
    <property type="match status" value="1"/>
</dbReference>
<dbReference type="PANTHER" id="PTHR43385:SF1">
    <property type="entry name" value="RIBOFLAVIN TRANSPORTER RIBJ"/>
    <property type="match status" value="1"/>
</dbReference>
<dbReference type="EMBL" id="MTYJ01000120">
    <property type="protein sequence ID" value="OQV13623.1"/>
    <property type="molecule type" value="Genomic_DNA"/>
</dbReference>
<sequence>MKATTNWVTGAKRFLYWHYHDTHFARTEKQLAQEKWLIPKLVPFNRWYLMPASFLIETCCGSIYAWSGYNLPIEAKLYGLNGGIDRAIVVNVFYVAVCVFAITAAILGPWLERIGPLKSEQLAATLFFVGNLLTALGAYCNSLTCIYIGYGIFSGAGIGIGSVAPIGPLQTWFPESRGSAAGLALCGYGAGSIVASYVQAGKVTFQI</sequence>
<gene>
    <name evidence="7" type="ORF">BV898_12166</name>
</gene>